<keyword evidence="7" id="KW-1185">Reference proteome</keyword>
<evidence type="ECO:0000256" key="2">
    <source>
        <dbReference type="ARBA" id="ARBA00022692"/>
    </source>
</evidence>
<feature type="transmembrane region" description="Helical" evidence="5">
    <location>
        <begin position="91"/>
        <end position="111"/>
    </location>
</feature>
<dbReference type="InterPro" id="IPR006480">
    <property type="entry name" value="Phage_holin_4_1"/>
</dbReference>
<feature type="transmembrane region" description="Helical" evidence="5">
    <location>
        <begin position="12"/>
        <end position="34"/>
    </location>
</feature>
<gene>
    <name evidence="6" type="ORF">H8923_16220</name>
</gene>
<reference evidence="6 7" key="1">
    <citation type="submission" date="2020-08" db="EMBL/GenBank/DDBJ databases">
        <authorList>
            <person name="Liu C."/>
            <person name="Sun Q."/>
        </authorList>
    </citation>
    <scope>NUCLEOTIDE SEQUENCE [LARGE SCALE GENOMIC DNA]</scope>
    <source>
        <strain evidence="6 7">NSJ-18</strain>
    </source>
</reference>
<keyword evidence="3 5" id="KW-1133">Transmembrane helix</keyword>
<keyword evidence="4 5" id="KW-0472">Membrane</keyword>
<dbReference type="NCBIfam" id="TIGR01593">
    <property type="entry name" value="holin_tox_secr"/>
    <property type="match status" value="1"/>
</dbReference>
<accession>A0ABR7JTQ1</accession>
<proteinExistence type="predicted"/>
<comment type="subcellular location">
    <subcellularLocation>
        <location evidence="1">Membrane</location>
        <topology evidence="1">Multi-pass membrane protein</topology>
    </subcellularLocation>
</comment>
<dbReference type="RefSeq" id="WP_153972980.1">
    <property type="nucleotide sequence ID" value="NZ_JACRWE010000014.1"/>
</dbReference>
<sequence length="154" mass="16973">MEENLNQVKVFIVGLFAAITSFLGVLAIPVYILVSSNVIDYITAIIAAPSRGQKKSSAISFKGIKKKVSMWLLVYVGVLLDQLLIYTSTAIGIALPFNFLIACIVALWLCANEIISILENLNDILGEDMPSFLLPMVKNIRSQVEEKVNLKEVE</sequence>
<dbReference type="Pfam" id="PF05105">
    <property type="entry name" value="Phage_holin_4_1"/>
    <property type="match status" value="1"/>
</dbReference>
<dbReference type="EMBL" id="JACRWE010000014">
    <property type="protein sequence ID" value="MBC5998296.1"/>
    <property type="molecule type" value="Genomic_DNA"/>
</dbReference>
<evidence type="ECO:0000256" key="3">
    <source>
        <dbReference type="ARBA" id="ARBA00022989"/>
    </source>
</evidence>
<organism evidence="6 7">
    <name type="scientific">Romboutsia faecis</name>
    <dbReference type="NCBI Taxonomy" id="2764597"/>
    <lineage>
        <taxon>Bacteria</taxon>
        <taxon>Bacillati</taxon>
        <taxon>Bacillota</taxon>
        <taxon>Clostridia</taxon>
        <taxon>Peptostreptococcales</taxon>
        <taxon>Peptostreptococcaceae</taxon>
        <taxon>Romboutsia</taxon>
    </lineage>
</organism>
<evidence type="ECO:0000256" key="5">
    <source>
        <dbReference type="SAM" id="Phobius"/>
    </source>
</evidence>
<keyword evidence="2 5" id="KW-0812">Transmembrane</keyword>
<evidence type="ECO:0000256" key="4">
    <source>
        <dbReference type="ARBA" id="ARBA00023136"/>
    </source>
</evidence>
<evidence type="ECO:0000256" key="1">
    <source>
        <dbReference type="ARBA" id="ARBA00004141"/>
    </source>
</evidence>
<evidence type="ECO:0000313" key="6">
    <source>
        <dbReference type="EMBL" id="MBC5998296.1"/>
    </source>
</evidence>
<comment type="caution">
    <text evidence="6">The sequence shown here is derived from an EMBL/GenBank/DDBJ whole genome shotgun (WGS) entry which is preliminary data.</text>
</comment>
<name>A0ABR7JTQ1_9FIRM</name>
<dbReference type="Proteomes" id="UP000609849">
    <property type="component" value="Unassembled WGS sequence"/>
</dbReference>
<evidence type="ECO:0000313" key="7">
    <source>
        <dbReference type="Proteomes" id="UP000609849"/>
    </source>
</evidence>
<feature type="transmembrane region" description="Helical" evidence="5">
    <location>
        <begin position="68"/>
        <end position="85"/>
    </location>
</feature>
<protein>
    <submittedName>
        <fullName evidence="6">Phage holin family protein</fullName>
    </submittedName>
</protein>